<gene>
    <name evidence="2" type="ORF">OHC33_007244</name>
</gene>
<keyword evidence="3" id="KW-1185">Reference proteome</keyword>
<dbReference type="CDD" id="cd02440">
    <property type="entry name" value="AdoMet_MTases"/>
    <property type="match status" value="1"/>
</dbReference>
<dbReference type="GO" id="GO:0008757">
    <property type="term" value="F:S-adenosylmethionine-dependent methyltransferase activity"/>
    <property type="evidence" value="ECO:0007669"/>
    <property type="project" value="InterPro"/>
</dbReference>
<dbReference type="Pfam" id="PF08241">
    <property type="entry name" value="Methyltransf_11"/>
    <property type="match status" value="1"/>
</dbReference>
<accession>A0AAN8F566</accession>
<organism evidence="2 3">
    <name type="scientific">Knufia fluminis</name>
    <dbReference type="NCBI Taxonomy" id="191047"/>
    <lineage>
        <taxon>Eukaryota</taxon>
        <taxon>Fungi</taxon>
        <taxon>Dikarya</taxon>
        <taxon>Ascomycota</taxon>
        <taxon>Pezizomycotina</taxon>
        <taxon>Eurotiomycetes</taxon>
        <taxon>Chaetothyriomycetidae</taxon>
        <taxon>Chaetothyriales</taxon>
        <taxon>Trichomeriaceae</taxon>
        <taxon>Knufia</taxon>
    </lineage>
</organism>
<dbReference type="SUPFAM" id="SSF53335">
    <property type="entry name" value="S-adenosyl-L-methionine-dependent methyltransferases"/>
    <property type="match status" value="1"/>
</dbReference>
<feature type="domain" description="Methyltransferase type 11" evidence="1">
    <location>
        <begin position="50"/>
        <end position="157"/>
    </location>
</feature>
<sequence length="289" mass="31254">MTQDVSQSTGDSWKELAQKSRGYKAGSTTQSMVARMNEIWPFSTARGLFDNGCGTGAVISAILDAYGVDIPAAASVLAGDFSQPMLEVLIEAKQSKSTASEPAWDRLEIRQIDAHDLSTIATASVSHVTGGHLYFLLSDAQMALAETHRVLCPGGVLGMTSGKGSQHIDTLRDAFEQTKPGTKLNLIQEPWSSEEGVRGILEAAGFVSVEISLVESEVAYQTYEDFAETLMLMPVVKNITASYEKEECIQVQQYLTRNLREINPRAPGTLKGVSIIAHARKAPTSSQEI</sequence>
<dbReference type="Proteomes" id="UP001316803">
    <property type="component" value="Unassembled WGS sequence"/>
</dbReference>
<protein>
    <recommendedName>
        <fullName evidence="1">Methyltransferase type 11 domain-containing protein</fullName>
    </recommendedName>
</protein>
<dbReference type="Gene3D" id="3.40.50.150">
    <property type="entry name" value="Vaccinia Virus protein VP39"/>
    <property type="match status" value="1"/>
</dbReference>
<dbReference type="AlphaFoldDB" id="A0AAN8F566"/>
<evidence type="ECO:0000259" key="1">
    <source>
        <dbReference type="Pfam" id="PF08241"/>
    </source>
</evidence>
<dbReference type="InterPro" id="IPR013216">
    <property type="entry name" value="Methyltransf_11"/>
</dbReference>
<name>A0AAN8F566_9EURO</name>
<dbReference type="InterPro" id="IPR029063">
    <property type="entry name" value="SAM-dependent_MTases_sf"/>
</dbReference>
<reference evidence="2 3" key="1">
    <citation type="submission" date="2022-12" db="EMBL/GenBank/DDBJ databases">
        <title>Genomic features and morphological characterization of a novel Knufia sp. strain isolated from spacecraft assembly facility.</title>
        <authorList>
            <person name="Teixeira M."/>
            <person name="Chander A.M."/>
            <person name="Stajich J.E."/>
            <person name="Venkateswaran K."/>
        </authorList>
    </citation>
    <scope>NUCLEOTIDE SEQUENCE [LARGE SCALE GENOMIC DNA]</scope>
    <source>
        <strain evidence="2 3">FJI-L2-BK-P2</strain>
    </source>
</reference>
<comment type="caution">
    <text evidence="2">The sequence shown here is derived from an EMBL/GenBank/DDBJ whole genome shotgun (WGS) entry which is preliminary data.</text>
</comment>
<evidence type="ECO:0000313" key="2">
    <source>
        <dbReference type="EMBL" id="KAK5951566.1"/>
    </source>
</evidence>
<evidence type="ECO:0000313" key="3">
    <source>
        <dbReference type="Proteomes" id="UP001316803"/>
    </source>
</evidence>
<proteinExistence type="predicted"/>
<dbReference type="EMBL" id="JAKLMC020000019">
    <property type="protein sequence ID" value="KAK5951566.1"/>
    <property type="molecule type" value="Genomic_DNA"/>
</dbReference>